<organism evidence="2 3">
    <name type="scientific">Sodiomyces alkalinus (strain CBS 110278 / VKM F-3762 / F11)</name>
    <name type="common">Alkaliphilic filamentous fungus</name>
    <dbReference type="NCBI Taxonomy" id="1314773"/>
    <lineage>
        <taxon>Eukaryota</taxon>
        <taxon>Fungi</taxon>
        <taxon>Dikarya</taxon>
        <taxon>Ascomycota</taxon>
        <taxon>Pezizomycotina</taxon>
        <taxon>Sordariomycetes</taxon>
        <taxon>Hypocreomycetidae</taxon>
        <taxon>Glomerellales</taxon>
        <taxon>Plectosphaerellaceae</taxon>
        <taxon>Sodiomyces</taxon>
    </lineage>
</organism>
<dbReference type="EMBL" id="ML119051">
    <property type="protein sequence ID" value="ROT42815.1"/>
    <property type="molecule type" value="Genomic_DNA"/>
</dbReference>
<feature type="compositionally biased region" description="Basic and acidic residues" evidence="1">
    <location>
        <begin position="52"/>
        <end position="62"/>
    </location>
</feature>
<name>A0A3N2Q853_SODAK</name>
<accession>A0A3N2Q853</accession>
<keyword evidence="3" id="KW-1185">Reference proteome</keyword>
<dbReference type="RefSeq" id="XP_028470621.1">
    <property type="nucleotide sequence ID" value="XM_028607388.1"/>
</dbReference>
<feature type="compositionally biased region" description="Basic and acidic residues" evidence="1">
    <location>
        <begin position="75"/>
        <end position="92"/>
    </location>
</feature>
<dbReference type="GeneID" id="39575866"/>
<feature type="region of interest" description="Disordered" evidence="1">
    <location>
        <begin position="52"/>
        <end position="95"/>
    </location>
</feature>
<protein>
    <submittedName>
        <fullName evidence="2">Uncharacterized protein</fullName>
    </submittedName>
</protein>
<dbReference type="AlphaFoldDB" id="A0A3N2Q853"/>
<dbReference type="Proteomes" id="UP000272025">
    <property type="component" value="Unassembled WGS sequence"/>
</dbReference>
<evidence type="ECO:0000256" key="1">
    <source>
        <dbReference type="SAM" id="MobiDB-lite"/>
    </source>
</evidence>
<gene>
    <name evidence="2" type="ORF">SODALDRAFT_24443</name>
</gene>
<evidence type="ECO:0000313" key="3">
    <source>
        <dbReference type="Proteomes" id="UP000272025"/>
    </source>
</evidence>
<reference evidence="2 3" key="1">
    <citation type="journal article" date="2018" name="Mol. Ecol.">
        <title>The obligate alkalophilic soda-lake fungus Sodiomyces alkalinus has shifted to a protein diet.</title>
        <authorList>
            <person name="Grum-Grzhimaylo A.A."/>
            <person name="Falkoski D.L."/>
            <person name="van den Heuvel J."/>
            <person name="Valero-Jimenez C.A."/>
            <person name="Min B."/>
            <person name="Choi I.G."/>
            <person name="Lipzen A."/>
            <person name="Daum C.G."/>
            <person name="Aanen D.K."/>
            <person name="Tsang A."/>
            <person name="Henrissat B."/>
            <person name="Bilanenko E.N."/>
            <person name="de Vries R.P."/>
            <person name="van Kan J.A.L."/>
            <person name="Grigoriev I.V."/>
            <person name="Debets A.J.M."/>
        </authorList>
    </citation>
    <scope>NUCLEOTIDE SEQUENCE [LARGE SCALE GENOMIC DNA]</scope>
    <source>
        <strain evidence="2 3">F11</strain>
    </source>
</reference>
<evidence type="ECO:0000313" key="2">
    <source>
        <dbReference type="EMBL" id="ROT42815.1"/>
    </source>
</evidence>
<proteinExistence type="predicted"/>
<sequence>MHPLKYSLALRLVGRTIWDQPGLGQRDVETREKQFHLLRKLIMTNVRIEAYMSEKPKGENPKRLQSGKGQTRPKSHQEQERREREREKEKSGVKRRPLNSWISIWLLIIPCVVRLGPFHIKPTYSSRDCRQSPWETKCFSR</sequence>